<organism evidence="1 2">
    <name type="scientific">Plantibacter flavus</name>
    <dbReference type="NCBI Taxonomy" id="150123"/>
    <lineage>
        <taxon>Bacteria</taxon>
        <taxon>Bacillati</taxon>
        <taxon>Actinomycetota</taxon>
        <taxon>Actinomycetes</taxon>
        <taxon>Micrococcales</taxon>
        <taxon>Microbacteriaceae</taxon>
        <taxon>Plantibacter</taxon>
    </lineage>
</organism>
<dbReference type="Proteomes" id="UP000266915">
    <property type="component" value="Unassembled WGS sequence"/>
</dbReference>
<accession>A0A3N2BYH4</accession>
<evidence type="ECO:0000313" key="1">
    <source>
        <dbReference type="EMBL" id="ROR80315.1"/>
    </source>
</evidence>
<evidence type="ECO:0008006" key="3">
    <source>
        <dbReference type="Google" id="ProtNLM"/>
    </source>
</evidence>
<gene>
    <name evidence="1" type="ORF">EDD42_0353</name>
</gene>
<reference evidence="1 2" key="1">
    <citation type="submission" date="2018-11" db="EMBL/GenBank/DDBJ databases">
        <title>Sequencing the genomes of 1000 actinobacteria strains.</title>
        <authorList>
            <person name="Klenk H.-P."/>
        </authorList>
    </citation>
    <scope>NUCLEOTIDE SEQUENCE [LARGE SCALE GENOMIC DNA]</scope>
    <source>
        <strain evidence="1 2">DSM 14012</strain>
    </source>
</reference>
<dbReference type="EMBL" id="RKHL01000001">
    <property type="protein sequence ID" value="ROR80315.1"/>
    <property type="molecule type" value="Genomic_DNA"/>
</dbReference>
<proteinExistence type="predicted"/>
<keyword evidence="2" id="KW-1185">Reference proteome</keyword>
<name>A0A3N2BYH4_9MICO</name>
<protein>
    <recommendedName>
        <fullName evidence="3">Antitoxin HicB</fullName>
    </recommendedName>
</protein>
<comment type="caution">
    <text evidence="1">The sequence shown here is derived from an EMBL/GenBank/DDBJ whole genome shotgun (WGS) entry which is preliminary data.</text>
</comment>
<evidence type="ECO:0000313" key="2">
    <source>
        <dbReference type="Proteomes" id="UP000266915"/>
    </source>
</evidence>
<sequence>MTTQVTAHATRDEDGTWTITIPELTSAAPSGATIIATGSALTFRGVKKAASDLASVWLDIEPSELEVTVTVEAPSAIVRLVAESNDANAAGKAAIEHADALRREAARKLREDGYPMEAAGAILGVSYQRVQQLAGPSTRLVKKSA</sequence>
<dbReference type="AlphaFoldDB" id="A0A3N2BYH4"/>
<dbReference type="RefSeq" id="WP_085512142.1">
    <property type="nucleotide sequence ID" value="NZ_FXAP01000003.1"/>
</dbReference>